<protein>
    <recommendedName>
        <fullName evidence="1">Peptidase M1 membrane alanine aminopeptidase domain-containing protein</fullName>
    </recommendedName>
</protein>
<evidence type="ECO:0000313" key="3">
    <source>
        <dbReference type="Proteomes" id="UP001432322"/>
    </source>
</evidence>
<dbReference type="GO" id="GO:0042277">
    <property type="term" value="F:peptide binding"/>
    <property type="evidence" value="ECO:0007669"/>
    <property type="project" value="TreeGrafter"/>
</dbReference>
<dbReference type="GO" id="GO:0016020">
    <property type="term" value="C:membrane"/>
    <property type="evidence" value="ECO:0007669"/>
    <property type="project" value="TreeGrafter"/>
</dbReference>
<dbReference type="Gene3D" id="1.10.390.10">
    <property type="entry name" value="Neutral Protease Domain 2"/>
    <property type="match status" value="1"/>
</dbReference>
<proteinExistence type="predicted"/>
<dbReference type="GO" id="GO:0008270">
    <property type="term" value="F:zinc ion binding"/>
    <property type="evidence" value="ECO:0007669"/>
    <property type="project" value="InterPro"/>
</dbReference>
<evidence type="ECO:0000313" key="2">
    <source>
        <dbReference type="EMBL" id="GMT24330.1"/>
    </source>
</evidence>
<feature type="domain" description="Peptidase M1 membrane alanine aminopeptidase" evidence="1">
    <location>
        <begin position="29"/>
        <end position="217"/>
    </location>
</feature>
<dbReference type="InterPro" id="IPR050344">
    <property type="entry name" value="Peptidase_M1_aminopeptidases"/>
</dbReference>
<comment type="caution">
    <text evidence="2">The sequence shown here is derived from an EMBL/GenBank/DDBJ whole genome shotgun (WGS) entry which is preliminary data.</text>
</comment>
<dbReference type="PANTHER" id="PTHR11533:SF257">
    <property type="entry name" value="PEPTIDASE_M1 DOMAIN-CONTAINING PROTEIN"/>
    <property type="match status" value="1"/>
</dbReference>
<evidence type="ECO:0000259" key="1">
    <source>
        <dbReference type="Pfam" id="PF01433"/>
    </source>
</evidence>
<dbReference type="EMBL" id="BTSY01000004">
    <property type="protein sequence ID" value="GMT24330.1"/>
    <property type="molecule type" value="Genomic_DNA"/>
</dbReference>
<dbReference type="InterPro" id="IPR027268">
    <property type="entry name" value="Peptidase_M4/M1_CTD_sf"/>
</dbReference>
<sequence length="290" mass="32479">TFQVAGQTTFGVTVRVIGFKQSILVRVLRTSIEAFEYLADVMRIPLPLNKMDIVLVDSYEGGMENWGHILISSSLAEKGDDAHLLHLIAHELVHHWIGNAASVSNWAHICLQEDLTELVAHKTVRSIMKKEEYQRFRLAKYIEIQLAEDVVSPLHPLVVPHELTPQMIWTHCYLKGVIHLENVEALIGENEMLAVIRSMITSNANFDLTTFTSHLSSFAVKDNITLADVYYHAFTTGGYPTIDVSISDNSIRIDQSAPSIWPLNLAFSNGSSHWLLTSSESLSRGNNTSR</sequence>
<feature type="non-terminal residue" evidence="2">
    <location>
        <position position="290"/>
    </location>
</feature>
<accession>A0AAV5W1Y4</accession>
<dbReference type="SUPFAM" id="SSF55486">
    <property type="entry name" value="Metalloproteases ('zincins'), catalytic domain"/>
    <property type="match status" value="1"/>
</dbReference>
<organism evidence="2 3">
    <name type="scientific">Pristionchus fissidentatus</name>
    <dbReference type="NCBI Taxonomy" id="1538716"/>
    <lineage>
        <taxon>Eukaryota</taxon>
        <taxon>Metazoa</taxon>
        <taxon>Ecdysozoa</taxon>
        <taxon>Nematoda</taxon>
        <taxon>Chromadorea</taxon>
        <taxon>Rhabditida</taxon>
        <taxon>Rhabditina</taxon>
        <taxon>Diplogasteromorpha</taxon>
        <taxon>Diplogasteroidea</taxon>
        <taxon>Neodiplogasteridae</taxon>
        <taxon>Pristionchus</taxon>
    </lineage>
</organism>
<dbReference type="GO" id="GO:0005737">
    <property type="term" value="C:cytoplasm"/>
    <property type="evidence" value="ECO:0007669"/>
    <property type="project" value="TreeGrafter"/>
</dbReference>
<gene>
    <name evidence="2" type="ORF">PFISCL1PPCAC_15627</name>
</gene>
<dbReference type="GO" id="GO:0006508">
    <property type="term" value="P:proteolysis"/>
    <property type="evidence" value="ECO:0007669"/>
    <property type="project" value="TreeGrafter"/>
</dbReference>
<dbReference type="AlphaFoldDB" id="A0AAV5W1Y4"/>
<dbReference type="GO" id="GO:0005615">
    <property type="term" value="C:extracellular space"/>
    <property type="evidence" value="ECO:0007669"/>
    <property type="project" value="TreeGrafter"/>
</dbReference>
<dbReference type="PANTHER" id="PTHR11533">
    <property type="entry name" value="PROTEASE M1 ZINC METALLOPROTEASE"/>
    <property type="match status" value="1"/>
</dbReference>
<dbReference type="GO" id="GO:0043171">
    <property type="term" value="P:peptide catabolic process"/>
    <property type="evidence" value="ECO:0007669"/>
    <property type="project" value="TreeGrafter"/>
</dbReference>
<feature type="non-terminal residue" evidence="2">
    <location>
        <position position="1"/>
    </location>
</feature>
<dbReference type="Proteomes" id="UP001432322">
    <property type="component" value="Unassembled WGS sequence"/>
</dbReference>
<keyword evidence="3" id="KW-1185">Reference proteome</keyword>
<dbReference type="InterPro" id="IPR014782">
    <property type="entry name" value="Peptidase_M1_dom"/>
</dbReference>
<reference evidence="2" key="1">
    <citation type="submission" date="2023-10" db="EMBL/GenBank/DDBJ databases">
        <title>Genome assembly of Pristionchus species.</title>
        <authorList>
            <person name="Yoshida K."/>
            <person name="Sommer R.J."/>
        </authorList>
    </citation>
    <scope>NUCLEOTIDE SEQUENCE</scope>
    <source>
        <strain evidence="2">RS5133</strain>
    </source>
</reference>
<dbReference type="Pfam" id="PF01433">
    <property type="entry name" value="Peptidase_M1"/>
    <property type="match status" value="1"/>
</dbReference>
<name>A0AAV5W1Y4_9BILA</name>
<dbReference type="GO" id="GO:0070006">
    <property type="term" value="F:metalloaminopeptidase activity"/>
    <property type="evidence" value="ECO:0007669"/>
    <property type="project" value="TreeGrafter"/>
</dbReference>